<evidence type="ECO:0000313" key="3">
    <source>
        <dbReference type="Proteomes" id="UP000066284"/>
    </source>
</evidence>
<evidence type="ECO:0000256" key="1">
    <source>
        <dbReference type="SAM" id="MobiDB-lite"/>
    </source>
</evidence>
<dbReference type="KEGG" id="nio:NITINOP_1024"/>
<reference evidence="3" key="1">
    <citation type="submission" date="2015-09" db="EMBL/GenBank/DDBJ databases">
        <authorList>
            <person name="Daims H."/>
        </authorList>
    </citation>
    <scope>NUCLEOTIDE SEQUENCE [LARGE SCALE GENOMIC DNA]</scope>
</reference>
<name>A0A0S4KQF9_9BACT</name>
<dbReference type="Proteomes" id="UP000066284">
    <property type="component" value="Chromosome 1"/>
</dbReference>
<sequence length="53" mass="5587">MGFRPEEKGIKTVRPSCPAHGAGVGMGFRPEEKGIKTDLSESIVACKTDGIPT</sequence>
<dbReference type="EMBL" id="LN885086">
    <property type="protein sequence ID" value="CUQ65999.1"/>
    <property type="molecule type" value="Genomic_DNA"/>
</dbReference>
<proteinExistence type="predicted"/>
<dbReference type="STRING" id="1715989.NITINOP_1024"/>
<keyword evidence="3" id="KW-1185">Reference proteome</keyword>
<organism evidence="2 3">
    <name type="scientific">Candidatus Nitrospira inopinata</name>
    <dbReference type="NCBI Taxonomy" id="1715989"/>
    <lineage>
        <taxon>Bacteria</taxon>
        <taxon>Pseudomonadati</taxon>
        <taxon>Nitrospirota</taxon>
        <taxon>Nitrospiria</taxon>
        <taxon>Nitrospirales</taxon>
        <taxon>Nitrospiraceae</taxon>
        <taxon>Nitrospira</taxon>
    </lineage>
</organism>
<evidence type="ECO:0000313" key="2">
    <source>
        <dbReference type="EMBL" id="CUQ65999.1"/>
    </source>
</evidence>
<feature type="region of interest" description="Disordered" evidence="1">
    <location>
        <begin position="1"/>
        <end position="30"/>
    </location>
</feature>
<gene>
    <name evidence="2" type="ORF">NITINOP_1024</name>
</gene>
<feature type="compositionally biased region" description="Basic and acidic residues" evidence="1">
    <location>
        <begin position="1"/>
        <end position="10"/>
    </location>
</feature>
<dbReference type="AlphaFoldDB" id="A0A0S4KQF9"/>
<protein>
    <submittedName>
        <fullName evidence="2">Uncharacterized protein</fullName>
    </submittedName>
</protein>
<accession>A0A0S4KQF9</accession>